<evidence type="ECO:0000256" key="1">
    <source>
        <dbReference type="ARBA" id="ARBA00010815"/>
    </source>
</evidence>
<dbReference type="GO" id="GO:0032259">
    <property type="term" value="P:methylation"/>
    <property type="evidence" value="ECO:0007669"/>
    <property type="project" value="UniProtKB-KW"/>
</dbReference>
<reference evidence="4 5" key="1">
    <citation type="journal article" date="2017" name="Mol. Ecol.">
        <title>Comparative and population genomic landscape of Phellinus noxius: A hypervariable fungus causing root rot in trees.</title>
        <authorList>
            <person name="Chung C.L."/>
            <person name="Lee T.J."/>
            <person name="Akiba M."/>
            <person name="Lee H.H."/>
            <person name="Kuo T.H."/>
            <person name="Liu D."/>
            <person name="Ke H.M."/>
            <person name="Yokoi T."/>
            <person name="Roa M.B."/>
            <person name="Lu M.J."/>
            <person name="Chang Y.Y."/>
            <person name="Ann P.J."/>
            <person name="Tsai J.N."/>
            <person name="Chen C.Y."/>
            <person name="Tzean S.S."/>
            <person name="Ota Y."/>
            <person name="Hattori T."/>
            <person name="Sahashi N."/>
            <person name="Liou R.F."/>
            <person name="Kikuchi T."/>
            <person name="Tsai I.J."/>
        </authorList>
    </citation>
    <scope>NUCLEOTIDE SEQUENCE [LARGE SCALE GENOMIC DNA]</scope>
    <source>
        <strain evidence="4 5">FFPRI411160</strain>
    </source>
</reference>
<feature type="region of interest" description="Disordered" evidence="2">
    <location>
        <begin position="15"/>
        <end position="40"/>
    </location>
</feature>
<keyword evidence="4" id="KW-0808">Transferase</keyword>
<name>A0A286UAB5_9AGAM</name>
<dbReference type="Pfam" id="PF13649">
    <property type="entry name" value="Methyltransf_25"/>
    <property type="match status" value="1"/>
</dbReference>
<comment type="similarity">
    <text evidence="1">Belongs to the CFA/CMAS family.</text>
</comment>
<proteinExistence type="inferred from homology"/>
<dbReference type="PANTHER" id="PTHR43832:SF1">
    <property type="entry name" value="S-ADENOSYL-L-METHIONINE-DEPENDENT METHYLTRANSFERASES SUPERFAMILY PROTEIN"/>
    <property type="match status" value="1"/>
</dbReference>
<dbReference type="CDD" id="cd02440">
    <property type="entry name" value="AdoMet_MTases"/>
    <property type="match status" value="1"/>
</dbReference>
<keyword evidence="4" id="KW-0489">Methyltransferase</keyword>
<dbReference type="PANTHER" id="PTHR43832">
    <property type="match status" value="1"/>
</dbReference>
<evidence type="ECO:0000313" key="5">
    <source>
        <dbReference type="Proteomes" id="UP000217199"/>
    </source>
</evidence>
<feature type="region of interest" description="Disordered" evidence="2">
    <location>
        <begin position="328"/>
        <end position="352"/>
    </location>
</feature>
<evidence type="ECO:0000256" key="2">
    <source>
        <dbReference type="SAM" id="MobiDB-lite"/>
    </source>
</evidence>
<feature type="compositionally biased region" description="Low complexity" evidence="2">
    <location>
        <begin position="24"/>
        <end position="39"/>
    </location>
</feature>
<evidence type="ECO:0000313" key="4">
    <source>
        <dbReference type="EMBL" id="PAV16521.1"/>
    </source>
</evidence>
<dbReference type="InParanoid" id="A0A286UAB5"/>
<dbReference type="SUPFAM" id="SSF53335">
    <property type="entry name" value="S-adenosyl-L-methionine-dependent methyltransferases"/>
    <property type="match status" value="1"/>
</dbReference>
<sequence>MSSLALDVVDISSSSRTASLGHQPNTPSPISTLSSTSASHGVHRDVSAELLERGRVKHRKHGDVPYPLKAINRDIAAHETIDSLFVSHTAAGFTLAHFERPPRRVLDIGCGTGFWIIMAAQQWKDTHFVGFDVAHCQPNLDYTSLEYKNRIEWVHGNFLDGFPFEDGEFDMVRIMFIGLGVPEDEWQFFFDEVVRVMAKDGVVEVIEEDLIFPCPESPMNRTPHASPALFGRSSRSYSRSTVSNSHSHSSEGDTFEDFYDELFESGSRSRSIDTLRQHDQRDHTKLKQAFYEMLSARFINPQVLTVLPFYLQTSFKEVEAIPHIPLTQANNNGGGGSSSNSGSSSGGGGSGGLVAMGMSGSFRIIEMSNHIAKNVESNVSNLQDQTRSRFALRRILETVRGCKEEMWKEYEKINRSERKTVNPRADREDFEIHFYNWECDMQDRINMQDTISSILGWDVPASSATPYWYEWRVKGDADDVESFFAHAPPEPLRTVRAFICRRPVLQVSSDSAS</sequence>
<dbReference type="Gene3D" id="3.40.50.150">
    <property type="entry name" value="Vaccinia Virus protein VP39"/>
    <property type="match status" value="1"/>
</dbReference>
<keyword evidence="5" id="KW-1185">Reference proteome</keyword>
<protein>
    <submittedName>
        <fullName evidence="4">S-adenosyl-L-methionine-dependent methyltransferase</fullName>
    </submittedName>
</protein>
<dbReference type="AlphaFoldDB" id="A0A286UAB5"/>
<dbReference type="GO" id="GO:0008168">
    <property type="term" value="F:methyltransferase activity"/>
    <property type="evidence" value="ECO:0007669"/>
    <property type="project" value="UniProtKB-KW"/>
</dbReference>
<dbReference type="InterPro" id="IPR041698">
    <property type="entry name" value="Methyltransf_25"/>
</dbReference>
<comment type="caution">
    <text evidence="4">The sequence shown here is derived from an EMBL/GenBank/DDBJ whole genome shotgun (WGS) entry which is preliminary data.</text>
</comment>
<feature type="domain" description="Methyltransferase" evidence="3">
    <location>
        <begin position="105"/>
        <end position="201"/>
    </location>
</feature>
<dbReference type="OrthoDB" id="2013972at2759"/>
<organism evidence="4 5">
    <name type="scientific">Pyrrhoderma noxium</name>
    <dbReference type="NCBI Taxonomy" id="2282107"/>
    <lineage>
        <taxon>Eukaryota</taxon>
        <taxon>Fungi</taxon>
        <taxon>Dikarya</taxon>
        <taxon>Basidiomycota</taxon>
        <taxon>Agaricomycotina</taxon>
        <taxon>Agaricomycetes</taxon>
        <taxon>Hymenochaetales</taxon>
        <taxon>Hymenochaetaceae</taxon>
        <taxon>Pyrrhoderma</taxon>
    </lineage>
</organism>
<dbReference type="EMBL" id="NBII01000008">
    <property type="protein sequence ID" value="PAV16521.1"/>
    <property type="molecule type" value="Genomic_DNA"/>
</dbReference>
<dbReference type="STRING" id="2282107.A0A286UAB5"/>
<dbReference type="Proteomes" id="UP000217199">
    <property type="component" value="Unassembled WGS sequence"/>
</dbReference>
<gene>
    <name evidence="4" type="ORF">PNOK_0814100</name>
</gene>
<dbReference type="InterPro" id="IPR029063">
    <property type="entry name" value="SAM-dependent_MTases_sf"/>
</dbReference>
<accession>A0A286UAB5</accession>
<evidence type="ECO:0000259" key="3">
    <source>
        <dbReference type="Pfam" id="PF13649"/>
    </source>
</evidence>